<accession>A0AAW1RLX9</accession>
<gene>
    <name evidence="2" type="ORF">WJX74_007484</name>
</gene>
<comment type="caution">
    <text evidence="2">The sequence shown here is derived from an EMBL/GenBank/DDBJ whole genome shotgun (WGS) entry which is preliminary data.</text>
</comment>
<evidence type="ECO:0000256" key="1">
    <source>
        <dbReference type="SAM" id="SignalP"/>
    </source>
</evidence>
<keyword evidence="3" id="KW-1185">Reference proteome</keyword>
<evidence type="ECO:0000313" key="2">
    <source>
        <dbReference type="EMBL" id="KAK9834683.1"/>
    </source>
</evidence>
<organism evidence="2 3">
    <name type="scientific">Apatococcus lobatus</name>
    <dbReference type="NCBI Taxonomy" id="904363"/>
    <lineage>
        <taxon>Eukaryota</taxon>
        <taxon>Viridiplantae</taxon>
        <taxon>Chlorophyta</taxon>
        <taxon>core chlorophytes</taxon>
        <taxon>Trebouxiophyceae</taxon>
        <taxon>Chlorellales</taxon>
        <taxon>Chlorellaceae</taxon>
        <taxon>Apatococcus</taxon>
    </lineage>
</organism>
<dbReference type="EMBL" id="JALJOS010000009">
    <property type="protein sequence ID" value="KAK9834683.1"/>
    <property type="molecule type" value="Genomic_DNA"/>
</dbReference>
<feature type="signal peptide" evidence="1">
    <location>
        <begin position="1"/>
        <end position="17"/>
    </location>
</feature>
<name>A0AAW1RLX9_9CHLO</name>
<keyword evidence="1" id="KW-0732">Signal</keyword>
<sequence length="67" mass="7041">MHSITTAIATLATFSEAAVHDAPCQPINGSSQASADLKPIRSNMPILLSWHHNLCVAPHASCTGHPL</sequence>
<dbReference type="Proteomes" id="UP001438707">
    <property type="component" value="Unassembled WGS sequence"/>
</dbReference>
<feature type="chain" id="PRO_5043587273" evidence="1">
    <location>
        <begin position="18"/>
        <end position="67"/>
    </location>
</feature>
<evidence type="ECO:0000313" key="3">
    <source>
        <dbReference type="Proteomes" id="UP001438707"/>
    </source>
</evidence>
<reference evidence="2 3" key="1">
    <citation type="journal article" date="2024" name="Nat. Commun.">
        <title>Phylogenomics reveals the evolutionary origins of lichenization in chlorophyte algae.</title>
        <authorList>
            <person name="Puginier C."/>
            <person name="Libourel C."/>
            <person name="Otte J."/>
            <person name="Skaloud P."/>
            <person name="Haon M."/>
            <person name="Grisel S."/>
            <person name="Petersen M."/>
            <person name="Berrin J.G."/>
            <person name="Delaux P.M."/>
            <person name="Dal Grande F."/>
            <person name="Keller J."/>
        </authorList>
    </citation>
    <scope>NUCLEOTIDE SEQUENCE [LARGE SCALE GENOMIC DNA]</scope>
    <source>
        <strain evidence="2 3">SAG 2145</strain>
    </source>
</reference>
<dbReference type="AlphaFoldDB" id="A0AAW1RLX9"/>
<proteinExistence type="predicted"/>
<protein>
    <submittedName>
        <fullName evidence="2">Uncharacterized protein</fullName>
    </submittedName>
</protein>